<evidence type="ECO:0000259" key="7">
    <source>
        <dbReference type="PROSITE" id="PS50249"/>
    </source>
</evidence>
<dbReference type="InterPro" id="IPR025657">
    <property type="entry name" value="RadC_JAB"/>
</dbReference>
<dbReference type="HOGENOM" id="CLU_073529_0_2_0"/>
<dbReference type="Gene3D" id="1.10.150.20">
    <property type="entry name" value="5' to 3' exonuclease, C-terminal subdomain"/>
    <property type="match status" value="1"/>
</dbReference>
<keyword evidence="3" id="KW-0378">Hydrolase</keyword>
<dbReference type="SUPFAM" id="SSF47781">
    <property type="entry name" value="RuvA domain 2-like"/>
    <property type="match status" value="1"/>
</dbReference>
<evidence type="ECO:0000313" key="8">
    <source>
        <dbReference type="EMBL" id="ABV33008.1"/>
    </source>
</evidence>
<dbReference type="InterPro" id="IPR037518">
    <property type="entry name" value="MPN"/>
</dbReference>
<dbReference type="PANTHER" id="PTHR30471">
    <property type="entry name" value="DNA REPAIR PROTEIN RADC"/>
    <property type="match status" value="1"/>
</dbReference>
<sequence>MKPRERMLKIGSEGLSKEELIAILLRTGTRGKGVLELANELLHSFNSSLKMLANAEIEEIASVDGVGIAKAASIKAALELGKRLYRELSDNRILLDKPESVYEYCHEMRFFEKEVLRVILLDSKLFSVFHKDITQGTNNQTIFHPREIFRIAIRSNATSIIVVHNHPSGDPSPSAEDKKATEMLISAGDILGIEIIDHLIVGRERYYSFRENRLLGDRKGGRRKR</sequence>
<dbReference type="GO" id="GO:0046872">
    <property type="term" value="F:metal ion binding"/>
    <property type="evidence" value="ECO:0007669"/>
    <property type="project" value="UniProtKB-KW"/>
</dbReference>
<dbReference type="GO" id="GO:0006508">
    <property type="term" value="P:proteolysis"/>
    <property type="evidence" value="ECO:0007669"/>
    <property type="project" value="UniProtKB-KW"/>
</dbReference>
<keyword evidence="4" id="KW-0862">Zinc</keyword>
<keyword evidence="2" id="KW-0479">Metal-binding</keyword>
<dbReference type="InterPro" id="IPR001405">
    <property type="entry name" value="UPF0758"/>
</dbReference>
<dbReference type="Gene3D" id="3.40.140.10">
    <property type="entry name" value="Cytidine Deaminase, domain 2"/>
    <property type="match status" value="1"/>
</dbReference>
<dbReference type="STRING" id="416591.Tlet_0441"/>
<dbReference type="PROSITE" id="PS01302">
    <property type="entry name" value="UPF0758"/>
    <property type="match status" value="1"/>
</dbReference>
<dbReference type="PANTHER" id="PTHR30471:SF3">
    <property type="entry name" value="UPF0758 PROTEIN YEES-RELATED"/>
    <property type="match status" value="1"/>
</dbReference>
<evidence type="ECO:0000256" key="1">
    <source>
        <dbReference type="ARBA" id="ARBA00022670"/>
    </source>
</evidence>
<dbReference type="CDD" id="cd08071">
    <property type="entry name" value="MPN_DUF2466"/>
    <property type="match status" value="1"/>
</dbReference>
<dbReference type="NCBIfam" id="NF000642">
    <property type="entry name" value="PRK00024.1"/>
    <property type="match status" value="1"/>
</dbReference>
<dbReference type="InterPro" id="IPR010994">
    <property type="entry name" value="RuvA_2-like"/>
</dbReference>
<dbReference type="GO" id="GO:0008237">
    <property type="term" value="F:metallopeptidase activity"/>
    <property type="evidence" value="ECO:0007669"/>
    <property type="project" value="UniProtKB-KW"/>
</dbReference>
<name>A8F4C4_PSELT</name>
<feature type="domain" description="MPN" evidence="7">
    <location>
        <begin position="93"/>
        <end position="215"/>
    </location>
</feature>
<dbReference type="PROSITE" id="PS50249">
    <property type="entry name" value="MPN"/>
    <property type="match status" value="1"/>
</dbReference>
<organism evidence="8 9">
    <name type="scientific">Pseudothermotoga lettingae (strain ATCC BAA-301 / DSM 14385 / NBRC 107922 / TMO)</name>
    <name type="common">Thermotoga lettingae</name>
    <dbReference type="NCBI Taxonomy" id="416591"/>
    <lineage>
        <taxon>Bacteria</taxon>
        <taxon>Thermotogati</taxon>
        <taxon>Thermotogota</taxon>
        <taxon>Thermotogae</taxon>
        <taxon>Thermotogales</taxon>
        <taxon>Thermotogaceae</taxon>
        <taxon>Pseudothermotoga</taxon>
    </lineage>
</organism>
<dbReference type="Pfam" id="PF04002">
    <property type="entry name" value="RadC"/>
    <property type="match status" value="1"/>
</dbReference>
<evidence type="ECO:0000256" key="4">
    <source>
        <dbReference type="ARBA" id="ARBA00022833"/>
    </source>
</evidence>
<gene>
    <name evidence="8" type="ordered locus">Tlet_0441</name>
</gene>
<evidence type="ECO:0000256" key="5">
    <source>
        <dbReference type="ARBA" id="ARBA00023049"/>
    </source>
</evidence>
<dbReference type="eggNOG" id="COG2003">
    <property type="taxonomic scope" value="Bacteria"/>
</dbReference>
<keyword evidence="9" id="KW-1185">Reference proteome</keyword>
<evidence type="ECO:0000256" key="6">
    <source>
        <dbReference type="RuleBase" id="RU003797"/>
    </source>
</evidence>
<proteinExistence type="inferred from homology"/>
<protein>
    <submittedName>
        <fullName evidence="8">DNA repair protein RadC</fullName>
    </submittedName>
</protein>
<dbReference type="EMBL" id="CP000812">
    <property type="protein sequence ID" value="ABV33008.1"/>
    <property type="molecule type" value="Genomic_DNA"/>
</dbReference>
<keyword evidence="5" id="KW-0482">Metalloprotease</keyword>
<reference evidence="8 9" key="2">
    <citation type="journal article" date="2009" name="Proc. Natl. Acad. Sci. U.S.A.">
        <title>On the chimeric nature, thermophilic origin, and phylogenetic placement of the Thermotogales.</title>
        <authorList>
            <person name="Zhaxybayeva O."/>
            <person name="Swithers K.S."/>
            <person name="Lapierre P."/>
            <person name="Fournier G.P."/>
            <person name="Bickhart D.M."/>
            <person name="DeBoy R.T."/>
            <person name="Nelson K.E."/>
            <person name="Nesbo C.L."/>
            <person name="Doolittle W.F."/>
            <person name="Gogarten J.P."/>
            <person name="Noll K.M."/>
        </authorList>
    </citation>
    <scope>NUCLEOTIDE SEQUENCE [LARGE SCALE GENOMIC DNA]</scope>
    <source>
        <strain evidence="9">ATCC BAA-301 / DSM 14385 / NBRC 107922 / TMO</strain>
    </source>
</reference>
<dbReference type="Pfam" id="PF20582">
    <property type="entry name" value="UPF0758_N"/>
    <property type="match status" value="1"/>
</dbReference>
<keyword evidence="1" id="KW-0645">Protease</keyword>
<dbReference type="Proteomes" id="UP000002016">
    <property type="component" value="Chromosome"/>
</dbReference>
<dbReference type="AlphaFoldDB" id="A8F4C4"/>
<accession>A8F4C4</accession>
<dbReference type="InterPro" id="IPR020891">
    <property type="entry name" value="UPF0758_CS"/>
</dbReference>
<dbReference type="NCBIfam" id="TIGR00608">
    <property type="entry name" value="radc"/>
    <property type="match status" value="1"/>
</dbReference>
<evidence type="ECO:0000313" key="9">
    <source>
        <dbReference type="Proteomes" id="UP000002016"/>
    </source>
</evidence>
<reference evidence="8 9" key="1">
    <citation type="submission" date="2007-08" db="EMBL/GenBank/DDBJ databases">
        <title>Complete sequence of Thermotoga lettingae TMO.</title>
        <authorList>
            <consortium name="US DOE Joint Genome Institute"/>
            <person name="Copeland A."/>
            <person name="Lucas S."/>
            <person name="Lapidus A."/>
            <person name="Barry K."/>
            <person name="Glavina del Rio T."/>
            <person name="Dalin E."/>
            <person name="Tice H."/>
            <person name="Pitluck S."/>
            <person name="Foster B."/>
            <person name="Bruce D."/>
            <person name="Schmutz J."/>
            <person name="Larimer F."/>
            <person name="Land M."/>
            <person name="Hauser L."/>
            <person name="Kyrpides N."/>
            <person name="Mikhailova N."/>
            <person name="Nelson K."/>
            <person name="Gogarten J.P."/>
            <person name="Noll K."/>
            <person name="Richardson P."/>
        </authorList>
    </citation>
    <scope>NUCLEOTIDE SEQUENCE [LARGE SCALE GENOMIC DNA]</scope>
    <source>
        <strain evidence="9">ATCC BAA-301 / DSM 14385 / NBRC 107922 / TMO</strain>
    </source>
</reference>
<comment type="similarity">
    <text evidence="6">Belongs to the UPF0758 family.</text>
</comment>
<dbReference type="KEGG" id="tle:Tlet_0441"/>
<evidence type="ECO:0000256" key="3">
    <source>
        <dbReference type="ARBA" id="ARBA00022801"/>
    </source>
</evidence>
<dbReference type="InterPro" id="IPR046778">
    <property type="entry name" value="UPF0758_N"/>
</dbReference>
<evidence type="ECO:0000256" key="2">
    <source>
        <dbReference type="ARBA" id="ARBA00022723"/>
    </source>
</evidence>